<dbReference type="GO" id="GO:0005886">
    <property type="term" value="C:plasma membrane"/>
    <property type="evidence" value="ECO:0007669"/>
    <property type="project" value="TreeGrafter"/>
</dbReference>
<keyword evidence="3" id="KW-1185">Reference proteome</keyword>
<dbReference type="PANTHER" id="PTHR23537">
    <property type="match status" value="1"/>
</dbReference>
<feature type="transmembrane region" description="Helical" evidence="1">
    <location>
        <begin position="379"/>
        <end position="396"/>
    </location>
</feature>
<feature type="transmembrane region" description="Helical" evidence="1">
    <location>
        <begin position="61"/>
        <end position="80"/>
    </location>
</feature>
<feature type="transmembrane region" description="Helical" evidence="1">
    <location>
        <begin position="92"/>
        <end position="113"/>
    </location>
</feature>
<proteinExistence type="predicted"/>
<gene>
    <name evidence="2" type="ORF">PTE_04629</name>
</gene>
<evidence type="ECO:0000313" key="2">
    <source>
        <dbReference type="EMBL" id="ETS29404.1"/>
    </source>
</evidence>
<dbReference type="InterPro" id="IPR010645">
    <property type="entry name" value="MFS_4"/>
</dbReference>
<keyword evidence="1" id="KW-0472">Membrane</keyword>
<feature type="transmembrane region" description="Helical" evidence="1">
    <location>
        <begin position="259"/>
        <end position="280"/>
    </location>
</feature>
<dbReference type="InterPro" id="IPR036259">
    <property type="entry name" value="MFS_trans_sf"/>
</dbReference>
<evidence type="ECO:0000313" key="3">
    <source>
        <dbReference type="Proteomes" id="UP000018957"/>
    </source>
</evidence>
<dbReference type="EMBL" id="AYSJ01000017">
    <property type="protein sequence ID" value="ETS29404.1"/>
    <property type="molecule type" value="Genomic_DNA"/>
</dbReference>
<dbReference type="PATRIC" id="fig|1004151.3.peg.4783"/>
<protein>
    <submittedName>
        <fullName evidence="2">Arabinose efflux permease family protein</fullName>
    </submittedName>
</protein>
<feature type="transmembrane region" description="Helical" evidence="1">
    <location>
        <begin position="153"/>
        <end position="180"/>
    </location>
</feature>
<feature type="transmembrane region" description="Helical" evidence="1">
    <location>
        <begin position="225"/>
        <end position="247"/>
    </location>
</feature>
<dbReference type="AlphaFoldDB" id="W3V2X3"/>
<keyword evidence="1" id="KW-1133">Transmembrane helix</keyword>
<dbReference type="Gene3D" id="1.20.1250.20">
    <property type="entry name" value="MFS general substrate transporter like domains"/>
    <property type="match status" value="1"/>
</dbReference>
<dbReference type="SUPFAM" id="SSF103473">
    <property type="entry name" value="MFS general substrate transporter"/>
    <property type="match status" value="1"/>
</dbReference>
<dbReference type="PANTHER" id="PTHR23537:SF1">
    <property type="entry name" value="SUGAR TRANSPORTER"/>
    <property type="match status" value="1"/>
</dbReference>
<organism evidence="2 3">
    <name type="scientific">Photorhabdus khanii NC19</name>
    <dbReference type="NCBI Taxonomy" id="1004151"/>
    <lineage>
        <taxon>Bacteria</taxon>
        <taxon>Pseudomonadati</taxon>
        <taxon>Pseudomonadota</taxon>
        <taxon>Gammaproteobacteria</taxon>
        <taxon>Enterobacterales</taxon>
        <taxon>Morganellaceae</taxon>
        <taxon>Photorhabdus</taxon>
    </lineage>
</organism>
<feature type="transmembrane region" description="Helical" evidence="1">
    <location>
        <begin position="186"/>
        <end position="204"/>
    </location>
</feature>
<dbReference type="Proteomes" id="UP000018957">
    <property type="component" value="Unassembled WGS sequence"/>
</dbReference>
<dbReference type="Pfam" id="PF06779">
    <property type="entry name" value="MFS_4"/>
    <property type="match status" value="1"/>
</dbReference>
<keyword evidence="1" id="KW-0812">Transmembrane</keyword>
<feature type="transmembrane region" description="Helical" evidence="1">
    <location>
        <begin position="315"/>
        <end position="337"/>
    </location>
</feature>
<feature type="transmembrane region" description="Helical" evidence="1">
    <location>
        <begin position="349"/>
        <end position="373"/>
    </location>
</feature>
<comment type="caution">
    <text evidence="2">The sequence shown here is derived from an EMBL/GenBank/DDBJ whole genome shotgun (WGS) entry which is preliminary data.</text>
</comment>
<feature type="transmembrane region" description="Helical" evidence="1">
    <location>
        <begin position="27"/>
        <end position="49"/>
    </location>
</feature>
<feature type="transmembrane region" description="Helical" evidence="1">
    <location>
        <begin position="292"/>
        <end position="309"/>
    </location>
</feature>
<feature type="transmembrane region" description="Helical" evidence="1">
    <location>
        <begin position="125"/>
        <end position="141"/>
    </location>
</feature>
<evidence type="ECO:0000256" key="1">
    <source>
        <dbReference type="SAM" id="Phobius"/>
    </source>
</evidence>
<reference evidence="2 3" key="1">
    <citation type="submission" date="2013-11" db="EMBL/GenBank/DDBJ databases">
        <title>Elucidation of the Photorhabdus temperata genome and generation of transposon mutant library to identify motility mutants.</title>
        <authorList>
            <person name="Hurst S.G.IV."/>
            <person name="Micheals B."/>
            <person name="Abebe-Akele F."/>
            <person name="Rowedder H."/>
            <person name="Bullock H."/>
            <person name="Jackobeck R."/>
            <person name="Janicki E."/>
            <person name="Tisa L.S."/>
        </authorList>
    </citation>
    <scope>NUCLEOTIDE SEQUENCE [LARGE SCALE GENOMIC DNA]</scope>
    <source>
        <strain evidence="2 3">NC19</strain>
    </source>
</reference>
<accession>W3V2X3</accession>
<name>W3V2X3_9GAMM</name>
<sequence>MKNKLINDVFMTMNNSTSPQPNRSYQVFHIAMSGFLALVVAMGIGRFTFTPQVPLMIAESQLSLTGAGIVAAFNYLGYLAGSYDAMRVRRFIEYRLWAGLWGVVIITLLSALLDGPILHSVARFFIGWASGLTLVLVAAWVNEQLASLNRPALGVAIFAGPGVGIFVTGILAVGIQAWQLSAAEAWMLYGTVALIFSIYISQHLPRSGKLHRPQTEVKKLIWTPAIKRLVWSYSLAGFGYILPATFLSQMASDRFPGSLFAQFVWPIFGGAAVIGIGFAILTHHILTTQIRLAITLWIQAAGILIAEIVPGISGLALSALLIGGGFMCSVQMAFQYGRELAPEHSRYMAGLLTTGYAIGQLVGPVLSAVSTAITGKLEPALYVALITLVIAGLLVCNRHKSAGEAGV</sequence>